<dbReference type="Proteomes" id="UP000014071">
    <property type="component" value="Unassembled WGS sequence"/>
</dbReference>
<dbReference type="EMBL" id="DF238801">
    <property type="protein sequence ID" value="GAC96508.1"/>
    <property type="molecule type" value="Genomic_DNA"/>
</dbReference>
<dbReference type="HOGENOM" id="CLU_1907613_0_0_1"/>
<organism evidence="1 2">
    <name type="scientific">Pseudozyma hubeiensis (strain SY62)</name>
    <name type="common">Yeast</name>
    <dbReference type="NCBI Taxonomy" id="1305764"/>
    <lineage>
        <taxon>Eukaryota</taxon>
        <taxon>Fungi</taxon>
        <taxon>Dikarya</taxon>
        <taxon>Basidiomycota</taxon>
        <taxon>Ustilaginomycotina</taxon>
        <taxon>Ustilaginomycetes</taxon>
        <taxon>Ustilaginales</taxon>
        <taxon>Ustilaginaceae</taxon>
        <taxon>Pseudozyma</taxon>
    </lineage>
</organism>
<dbReference type="GO" id="GO:0016301">
    <property type="term" value="F:kinase activity"/>
    <property type="evidence" value="ECO:0007669"/>
    <property type="project" value="UniProtKB-KW"/>
</dbReference>
<protein>
    <submittedName>
        <fullName evidence="1">Histidine kinase M7</fullName>
    </submittedName>
</protein>
<dbReference type="RefSeq" id="XP_012190095.1">
    <property type="nucleotide sequence ID" value="XM_012334705.1"/>
</dbReference>
<evidence type="ECO:0000313" key="2">
    <source>
        <dbReference type="Proteomes" id="UP000014071"/>
    </source>
</evidence>
<sequence length="133" mass="14867">MHRKLKFLSACSTAENFSLLLAGGKAECCGKRRGGLRSPKTKKKKVAPNLHLSLNRPRRRKFNRGKHRGQLGYVTCRRLLPASLHHHSIVEKRTAVREIGPKAVVAILSHRPVLRIGSSSCCYGFDNLIDNIC</sequence>
<keyword evidence="2" id="KW-1185">Reference proteome</keyword>
<accession>R9P4Y9</accession>
<gene>
    <name evidence="1" type="ORF">PHSY_004088</name>
</gene>
<proteinExistence type="predicted"/>
<dbReference type="AlphaFoldDB" id="R9P4Y9"/>
<dbReference type="GeneID" id="24109374"/>
<keyword evidence="1" id="KW-0808">Transferase</keyword>
<reference evidence="2" key="1">
    <citation type="journal article" date="2013" name="Genome Announc.">
        <title>Draft genome sequence of the basidiomycetous yeast-like fungus Pseudozyma hubeiensis SY62, which produces an abundant amount of the biosurfactant mannosylerythritol lipids.</title>
        <authorList>
            <person name="Konishi M."/>
            <person name="Hatada Y."/>
            <person name="Horiuchi J."/>
        </authorList>
    </citation>
    <scope>NUCLEOTIDE SEQUENCE [LARGE SCALE GENOMIC DNA]</scope>
    <source>
        <strain evidence="2">SY62</strain>
    </source>
</reference>
<evidence type="ECO:0000313" key="1">
    <source>
        <dbReference type="EMBL" id="GAC96508.1"/>
    </source>
</evidence>
<name>R9P4Y9_PSEHS</name>
<keyword evidence="1" id="KW-0418">Kinase</keyword>